<reference evidence="3" key="1">
    <citation type="submission" date="2023-11" db="EMBL/GenBank/DDBJ databases">
        <title>Genome assemblies of two species of porcelain crab, Petrolisthes cinctipes and Petrolisthes manimaculis (Anomura: Porcellanidae).</title>
        <authorList>
            <person name="Angst P."/>
        </authorList>
    </citation>
    <scope>NUCLEOTIDE SEQUENCE</scope>
    <source>
        <strain evidence="3">PB745_02</strain>
        <tissue evidence="3">Gill</tissue>
    </source>
</reference>
<name>A0AAE1NY28_9EUCA</name>
<sequence length="410" mass="45618">MTMRLSRGIPGLVLWLVMVVVMVMMVTVLRCVHGVSSTTECTSENVTKVRSHKLNIKWPEVYWKLQLGKEDTRLALYVYAGDCTLGPICIQSHKKEMPVRIEQEEMGNITQMSLSLHNKMTKVNLTSPAIQIGVVNLDDDAWKLYAIEGGARTHSRGRPSNSTNPDHETMTLTCHGIGPSAPIYPVNRDDRAERENKTPMTLLAAVSASCIVLVGLTVGAATLFYKIKIKRCVAPLVTNRSHTPPQAPQRPYRANPNTQLYCNVTSTPRNPEITSPGNRPTSPGTSLHGAWTSSPPNTGFPQAMLRNPQHLHHPTPPAGATQPVTSSPDTHLHIYDNLYSRISDLQFSSAPEKHTYDNIQQEKTEAIYSSPNEPMVSLERWMAFAGLDEYRGTLNNFRLTIDSRDLLPYN</sequence>
<accession>A0AAE1NY28</accession>
<gene>
    <name evidence="3" type="ORF">Pmani_030061</name>
</gene>
<comment type="caution">
    <text evidence="3">The sequence shown here is derived from an EMBL/GenBank/DDBJ whole genome shotgun (WGS) entry which is preliminary data.</text>
</comment>
<protein>
    <submittedName>
        <fullName evidence="3">Uncharacterized protein</fullName>
    </submittedName>
</protein>
<dbReference type="Proteomes" id="UP001292094">
    <property type="component" value="Unassembled WGS sequence"/>
</dbReference>
<dbReference type="EMBL" id="JAWZYT010003619">
    <property type="protein sequence ID" value="KAK4297524.1"/>
    <property type="molecule type" value="Genomic_DNA"/>
</dbReference>
<proteinExistence type="predicted"/>
<feature type="region of interest" description="Disordered" evidence="1">
    <location>
        <begin position="239"/>
        <end position="329"/>
    </location>
</feature>
<organism evidence="3 4">
    <name type="scientific">Petrolisthes manimaculis</name>
    <dbReference type="NCBI Taxonomy" id="1843537"/>
    <lineage>
        <taxon>Eukaryota</taxon>
        <taxon>Metazoa</taxon>
        <taxon>Ecdysozoa</taxon>
        <taxon>Arthropoda</taxon>
        <taxon>Crustacea</taxon>
        <taxon>Multicrustacea</taxon>
        <taxon>Malacostraca</taxon>
        <taxon>Eumalacostraca</taxon>
        <taxon>Eucarida</taxon>
        <taxon>Decapoda</taxon>
        <taxon>Pleocyemata</taxon>
        <taxon>Anomura</taxon>
        <taxon>Galatheoidea</taxon>
        <taxon>Porcellanidae</taxon>
        <taxon>Petrolisthes</taxon>
    </lineage>
</organism>
<keyword evidence="2" id="KW-0812">Transmembrane</keyword>
<evidence type="ECO:0000256" key="2">
    <source>
        <dbReference type="SAM" id="Phobius"/>
    </source>
</evidence>
<evidence type="ECO:0000313" key="4">
    <source>
        <dbReference type="Proteomes" id="UP001292094"/>
    </source>
</evidence>
<evidence type="ECO:0000256" key="1">
    <source>
        <dbReference type="SAM" id="MobiDB-lite"/>
    </source>
</evidence>
<feature type="transmembrane region" description="Helical" evidence="2">
    <location>
        <begin position="12"/>
        <end position="29"/>
    </location>
</feature>
<feature type="transmembrane region" description="Helical" evidence="2">
    <location>
        <begin position="202"/>
        <end position="225"/>
    </location>
</feature>
<evidence type="ECO:0000313" key="3">
    <source>
        <dbReference type="EMBL" id="KAK4297524.1"/>
    </source>
</evidence>
<feature type="compositionally biased region" description="Polar residues" evidence="1">
    <location>
        <begin position="255"/>
        <end position="300"/>
    </location>
</feature>
<dbReference type="AlphaFoldDB" id="A0AAE1NY28"/>
<keyword evidence="4" id="KW-1185">Reference proteome</keyword>
<keyword evidence="2" id="KW-0472">Membrane</keyword>
<keyword evidence="2" id="KW-1133">Transmembrane helix</keyword>